<accession>A0AAD7DS42</accession>
<sequence length="197" mass="22436">MSWPLLVFHRPLRLTRCRRVYLMHLLSGSGCIRVHHQMAGHTERWISDTVLDALTLRTEDALPIYADRPPVLPHLQYIKIAGSYIFRDRALVRTLSSHALPSPGRHALTAVELTLRSRRVSTEDVAQLRALSAAEIRVGLVFDPGQDLSGRDLKISRQRFLALFILFDASSSSMIDTYRAELGSRRTKYCWSLMIIV</sequence>
<reference evidence="1" key="1">
    <citation type="submission" date="2023-03" db="EMBL/GenBank/DDBJ databases">
        <title>Massive genome expansion in bonnet fungi (Mycena s.s.) driven by repeated elements and novel gene families across ecological guilds.</title>
        <authorList>
            <consortium name="Lawrence Berkeley National Laboratory"/>
            <person name="Harder C.B."/>
            <person name="Miyauchi S."/>
            <person name="Viragh M."/>
            <person name="Kuo A."/>
            <person name="Thoen E."/>
            <person name="Andreopoulos B."/>
            <person name="Lu D."/>
            <person name="Skrede I."/>
            <person name="Drula E."/>
            <person name="Henrissat B."/>
            <person name="Morin E."/>
            <person name="Kohler A."/>
            <person name="Barry K."/>
            <person name="LaButti K."/>
            <person name="Morin E."/>
            <person name="Salamov A."/>
            <person name="Lipzen A."/>
            <person name="Mereny Z."/>
            <person name="Hegedus B."/>
            <person name="Baldrian P."/>
            <person name="Stursova M."/>
            <person name="Weitz H."/>
            <person name="Taylor A."/>
            <person name="Grigoriev I.V."/>
            <person name="Nagy L.G."/>
            <person name="Martin F."/>
            <person name="Kauserud H."/>
        </authorList>
    </citation>
    <scope>NUCLEOTIDE SEQUENCE</scope>
    <source>
        <strain evidence="1">CBHHK067</strain>
    </source>
</reference>
<dbReference type="Proteomes" id="UP001221757">
    <property type="component" value="Unassembled WGS sequence"/>
</dbReference>
<keyword evidence="2" id="KW-1185">Reference proteome</keyword>
<proteinExistence type="predicted"/>
<evidence type="ECO:0000313" key="2">
    <source>
        <dbReference type="Proteomes" id="UP001221757"/>
    </source>
</evidence>
<dbReference type="AlphaFoldDB" id="A0AAD7DS42"/>
<dbReference type="EMBL" id="JARKIE010000027">
    <property type="protein sequence ID" value="KAJ7698080.1"/>
    <property type="molecule type" value="Genomic_DNA"/>
</dbReference>
<gene>
    <name evidence="1" type="ORF">B0H17DRAFT_1261170</name>
</gene>
<evidence type="ECO:0000313" key="1">
    <source>
        <dbReference type="EMBL" id="KAJ7698080.1"/>
    </source>
</evidence>
<organism evidence="1 2">
    <name type="scientific">Mycena rosella</name>
    <name type="common">Pink bonnet</name>
    <name type="synonym">Agaricus rosellus</name>
    <dbReference type="NCBI Taxonomy" id="1033263"/>
    <lineage>
        <taxon>Eukaryota</taxon>
        <taxon>Fungi</taxon>
        <taxon>Dikarya</taxon>
        <taxon>Basidiomycota</taxon>
        <taxon>Agaricomycotina</taxon>
        <taxon>Agaricomycetes</taxon>
        <taxon>Agaricomycetidae</taxon>
        <taxon>Agaricales</taxon>
        <taxon>Marasmiineae</taxon>
        <taxon>Mycenaceae</taxon>
        <taxon>Mycena</taxon>
    </lineage>
</organism>
<name>A0AAD7DS42_MYCRO</name>
<protein>
    <submittedName>
        <fullName evidence="1">Uncharacterized protein</fullName>
    </submittedName>
</protein>
<comment type="caution">
    <text evidence="1">The sequence shown here is derived from an EMBL/GenBank/DDBJ whole genome shotgun (WGS) entry which is preliminary data.</text>
</comment>